<gene>
    <name evidence="3" type="ORF">Syun_016895</name>
</gene>
<dbReference type="InterPro" id="IPR043129">
    <property type="entry name" value="ATPase_NBD"/>
</dbReference>
<dbReference type="Proteomes" id="UP001420932">
    <property type="component" value="Unassembled WGS sequence"/>
</dbReference>
<comment type="caution">
    <text evidence="3">The sequence shown here is derived from an EMBL/GenBank/DDBJ whole genome shotgun (WGS) entry which is preliminary data.</text>
</comment>
<protein>
    <submittedName>
        <fullName evidence="3">Uncharacterized protein</fullName>
    </submittedName>
</protein>
<accession>A0AAP0J611</accession>
<organism evidence="3 4">
    <name type="scientific">Stephania yunnanensis</name>
    <dbReference type="NCBI Taxonomy" id="152371"/>
    <lineage>
        <taxon>Eukaryota</taxon>
        <taxon>Viridiplantae</taxon>
        <taxon>Streptophyta</taxon>
        <taxon>Embryophyta</taxon>
        <taxon>Tracheophyta</taxon>
        <taxon>Spermatophyta</taxon>
        <taxon>Magnoliopsida</taxon>
        <taxon>Ranunculales</taxon>
        <taxon>Menispermaceae</taxon>
        <taxon>Menispermoideae</taxon>
        <taxon>Cissampelideae</taxon>
        <taxon>Stephania</taxon>
    </lineage>
</organism>
<evidence type="ECO:0000256" key="2">
    <source>
        <dbReference type="ARBA" id="ARBA00022840"/>
    </source>
</evidence>
<dbReference type="FunFam" id="3.90.640.10:FF:000003">
    <property type="entry name" value="Molecular chaperone DnaK"/>
    <property type="match status" value="1"/>
</dbReference>
<evidence type="ECO:0000313" key="3">
    <source>
        <dbReference type="EMBL" id="KAK9128098.1"/>
    </source>
</evidence>
<evidence type="ECO:0000256" key="1">
    <source>
        <dbReference type="ARBA" id="ARBA00022741"/>
    </source>
</evidence>
<dbReference type="Pfam" id="PF00012">
    <property type="entry name" value="HSP70"/>
    <property type="match status" value="1"/>
</dbReference>
<dbReference type="AlphaFoldDB" id="A0AAP0J611"/>
<keyword evidence="4" id="KW-1185">Reference proteome</keyword>
<keyword evidence="2" id="KW-0067">ATP-binding</keyword>
<dbReference type="PANTHER" id="PTHR19375">
    <property type="entry name" value="HEAT SHOCK PROTEIN 70KDA"/>
    <property type="match status" value="1"/>
</dbReference>
<proteinExistence type="predicted"/>
<dbReference type="Gene3D" id="3.30.420.40">
    <property type="match status" value="1"/>
</dbReference>
<sequence>MVDSFISKTSKRDDGIDLLKDKQALGASLRLFEKAKMDLSSLTQTNISLPFITATADGPKHIETTITREKFEELCSDLLDGLKTPVENSLRDDKIILLNSGSWWGELDPVRNKLPSCNGGCLQYYQGNAGCLLTSQLRVKKHLVLEYGLCKGFGNIVSIFEASKGEDDTRPTTGGQEDFHELCKVLEDSSNTDLVDNPMATYGRQEALLDVESCWSVNAGRVE</sequence>
<dbReference type="EMBL" id="JBBNAF010000007">
    <property type="protein sequence ID" value="KAK9128098.1"/>
    <property type="molecule type" value="Genomic_DNA"/>
</dbReference>
<dbReference type="Gene3D" id="3.90.640.10">
    <property type="entry name" value="Actin, Chain A, domain 4"/>
    <property type="match status" value="1"/>
</dbReference>
<dbReference type="GO" id="GO:0005524">
    <property type="term" value="F:ATP binding"/>
    <property type="evidence" value="ECO:0007669"/>
    <property type="project" value="UniProtKB-KW"/>
</dbReference>
<name>A0AAP0J611_9MAGN</name>
<reference evidence="3 4" key="1">
    <citation type="submission" date="2024-01" db="EMBL/GenBank/DDBJ databases">
        <title>Genome assemblies of Stephania.</title>
        <authorList>
            <person name="Yang L."/>
        </authorList>
    </citation>
    <scope>NUCLEOTIDE SEQUENCE [LARGE SCALE GENOMIC DNA]</scope>
    <source>
        <strain evidence="3">YNDBR</strain>
        <tissue evidence="3">Leaf</tissue>
    </source>
</reference>
<keyword evidence="1" id="KW-0547">Nucleotide-binding</keyword>
<dbReference type="InterPro" id="IPR013126">
    <property type="entry name" value="Hsp_70_fam"/>
</dbReference>
<dbReference type="SUPFAM" id="SSF53067">
    <property type="entry name" value="Actin-like ATPase domain"/>
    <property type="match status" value="1"/>
</dbReference>
<dbReference type="GO" id="GO:0140662">
    <property type="term" value="F:ATP-dependent protein folding chaperone"/>
    <property type="evidence" value="ECO:0007669"/>
    <property type="project" value="InterPro"/>
</dbReference>
<evidence type="ECO:0000313" key="4">
    <source>
        <dbReference type="Proteomes" id="UP001420932"/>
    </source>
</evidence>